<comment type="caution">
    <text evidence="15">The sequence shown here is derived from an EMBL/GenBank/DDBJ whole genome shotgun (WGS) entry which is preliminary data.</text>
</comment>
<dbReference type="AlphaFoldDB" id="A0A4S2D044"/>
<dbReference type="InterPro" id="IPR005467">
    <property type="entry name" value="His_kinase_dom"/>
</dbReference>
<dbReference type="GO" id="GO:0005524">
    <property type="term" value="F:ATP binding"/>
    <property type="evidence" value="ECO:0007669"/>
    <property type="project" value="UniProtKB-KW"/>
</dbReference>
<organism evidence="15 16">
    <name type="scientific">Stenotrophomonas maltophilia</name>
    <name type="common">Pseudomonas maltophilia</name>
    <name type="synonym">Xanthomonas maltophilia</name>
    <dbReference type="NCBI Taxonomy" id="40324"/>
    <lineage>
        <taxon>Bacteria</taxon>
        <taxon>Pseudomonadati</taxon>
        <taxon>Pseudomonadota</taxon>
        <taxon>Gammaproteobacteria</taxon>
        <taxon>Lysobacterales</taxon>
        <taxon>Lysobacteraceae</taxon>
        <taxon>Stenotrophomonas</taxon>
        <taxon>Stenotrophomonas maltophilia group</taxon>
    </lineage>
</organism>
<feature type="transmembrane region" description="Helical" evidence="13">
    <location>
        <begin position="159"/>
        <end position="182"/>
    </location>
</feature>
<dbReference type="InterPro" id="IPR003594">
    <property type="entry name" value="HATPase_dom"/>
</dbReference>
<accession>A0A4S2D044</accession>
<evidence type="ECO:0000256" key="8">
    <source>
        <dbReference type="ARBA" id="ARBA00022777"/>
    </source>
</evidence>
<dbReference type="Gene3D" id="3.30.565.10">
    <property type="entry name" value="Histidine kinase-like ATPase, C-terminal domain"/>
    <property type="match status" value="1"/>
</dbReference>
<dbReference type="InterPro" id="IPR004358">
    <property type="entry name" value="Sig_transdc_His_kin-like_C"/>
</dbReference>
<proteinExistence type="predicted"/>
<dbReference type="SMART" id="SM00388">
    <property type="entry name" value="HisKA"/>
    <property type="match status" value="1"/>
</dbReference>
<keyword evidence="11" id="KW-0902">Two-component regulatory system</keyword>
<dbReference type="PANTHER" id="PTHR45436">
    <property type="entry name" value="SENSOR HISTIDINE KINASE YKOH"/>
    <property type="match status" value="1"/>
</dbReference>
<evidence type="ECO:0000256" key="7">
    <source>
        <dbReference type="ARBA" id="ARBA00022741"/>
    </source>
</evidence>
<keyword evidence="7" id="KW-0547">Nucleotide-binding</keyword>
<dbReference type="EC" id="2.7.13.3" evidence="3"/>
<dbReference type="SMART" id="SM00387">
    <property type="entry name" value="HATPase_c"/>
    <property type="match status" value="1"/>
</dbReference>
<dbReference type="Gene3D" id="1.20.5.1040">
    <property type="entry name" value="Sensor protein qsec"/>
    <property type="match status" value="1"/>
</dbReference>
<evidence type="ECO:0000256" key="13">
    <source>
        <dbReference type="SAM" id="Phobius"/>
    </source>
</evidence>
<dbReference type="Gene3D" id="1.10.287.130">
    <property type="match status" value="1"/>
</dbReference>
<dbReference type="Pfam" id="PF02518">
    <property type="entry name" value="HATPase_c"/>
    <property type="match status" value="1"/>
</dbReference>
<dbReference type="CDD" id="cd00075">
    <property type="entry name" value="HATPase"/>
    <property type="match status" value="1"/>
</dbReference>
<evidence type="ECO:0000259" key="14">
    <source>
        <dbReference type="PROSITE" id="PS50109"/>
    </source>
</evidence>
<keyword evidence="6 13" id="KW-0812">Transmembrane</keyword>
<reference evidence="15 16" key="1">
    <citation type="submission" date="2019-04" db="EMBL/GenBank/DDBJ databases">
        <title>Microbes associate with the intestines of laboratory mice.</title>
        <authorList>
            <person name="Navarre W."/>
            <person name="Wong E."/>
            <person name="Huang K."/>
            <person name="Tropini C."/>
            <person name="Ng K."/>
            <person name="Yu B."/>
        </authorList>
    </citation>
    <scope>NUCLEOTIDE SEQUENCE [LARGE SCALE GENOMIC DNA]</scope>
    <source>
        <strain evidence="15 16">NM62_B4-13</strain>
    </source>
</reference>
<comment type="catalytic activity">
    <reaction evidence="1">
        <text>ATP + protein L-histidine = ADP + protein N-phospho-L-histidine.</text>
        <dbReference type="EC" id="2.7.13.3"/>
    </reaction>
</comment>
<evidence type="ECO:0000256" key="6">
    <source>
        <dbReference type="ARBA" id="ARBA00022692"/>
    </source>
</evidence>
<keyword evidence="12 13" id="KW-0472">Membrane</keyword>
<dbReference type="InterPro" id="IPR050428">
    <property type="entry name" value="TCS_sensor_his_kinase"/>
</dbReference>
<dbReference type="InterPro" id="IPR013727">
    <property type="entry name" value="2CSK_N"/>
</dbReference>
<dbReference type="PROSITE" id="PS50109">
    <property type="entry name" value="HIS_KIN"/>
    <property type="match status" value="1"/>
</dbReference>
<dbReference type="RefSeq" id="WP_051008546.1">
    <property type="nucleotide sequence ID" value="NZ_SRYW01000007.1"/>
</dbReference>
<evidence type="ECO:0000256" key="4">
    <source>
        <dbReference type="ARBA" id="ARBA00022553"/>
    </source>
</evidence>
<name>A0A4S2D044_STEMA</name>
<comment type="subcellular location">
    <subcellularLocation>
        <location evidence="2">Membrane</location>
        <topology evidence="2">Multi-pass membrane protein</topology>
    </subcellularLocation>
</comment>
<evidence type="ECO:0000256" key="1">
    <source>
        <dbReference type="ARBA" id="ARBA00000085"/>
    </source>
</evidence>
<evidence type="ECO:0000313" key="15">
    <source>
        <dbReference type="EMBL" id="TGY34262.1"/>
    </source>
</evidence>
<feature type="domain" description="Histidine kinase" evidence="14">
    <location>
        <begin position="243"/>
        <end position="455"/>
    </location>
</feature>
<evidence type="ECO:0000256" key="2">
    <source>
        <dbReference type="ARBA" id="ARBA00004141"/>
    </source>
</evidence>
<dbReference type="InterPro" id="IPR003661">
    <property type="entry name" value="HisK_dim/P_dom"/>
</dbReference>
<evidence type="ECO:0000256" key="10">
    <source>
        <dbReference type="ARBA" id="ARBA00022989"/>
    </source>
</evidence>
<dbReference type="PANTHER" id="PTHR45436:SF14">
    <property type="entry name" value="SENSOR PROTEIN QSEC"/>
    <property type="match status" value="1"/>
</dbReference>
<dbReference type="GO" id="GO:0005886">
    <property type="term" value="C:plasma membrane"/>
    <property type="evidence" value="ECO:0007669"/>
    <property type="project" value="TreeGrafter"/>
</dbReference>
<gene>
    <name evidence="15" type="ORF">E5352_09565</name>
</gene>
<evidence type="ECO:0000256" key="12">
    <source>
        <dbReference type="ARBA" id="ARBA00023136"/>
    </source>
</evidence>
<evidence type="ECO:0000256" key="9">
    <source>
        <dbReference type="ARBA" id="ARBA00022840"/>
    </source>
</evidence>
<evidence type="ECO:0000256" key="3">
    <source>
        <dbReference type="ARBA" id="ARBA00012438"/>
    </source>
</evidence>
<keyword evidence="8 15" id="KW-0418">Kinase</keyword>
<dbReference type="EMBL" id="SRYW01000007">
    <property type="protein sequence ID" value="TGY34262.1"/>
    <property type="molecule type" value="Genomic_DNA"/>
</dbReference>
<dbReference type="CDD" id="cd00082">
    <property type="entry name" value="HisKA"/>
    <property type="match status" value="1"/>
</dbReference>
<keyword evidence="4" id="KW-0597">Phosphoprotein</keyword>
<sequence length="463" mass="50638">MLVVLLGVLSLLMLLAAGLSYRAGLQEAGEMFDARLVQSSRVLLSLVDEPLSDLSAFPGDPIVLRGWHGRAEGVGEALAFKDGHAYENKLAFQIWTPEGRLLLRSDSAPTAPMASLSPGYADVDIDGAQWRTFTLRSPQGRWFQSAERSDIRQELAEDIAIGTLLPLLFALPVMAVVIWLTVAWATRSLRKVSTDIGERDPDRMTPLDDTQLPEEVHGLVRAVNELLQRLDLALARERRFIADAAHELRTPISAVKVHADNARLATLDEERQESQRLLARGVERVERLVSQLLSLSRTERGIGKDAFRKLSLDALVSSEVEELRGLAASKRQVMNLVLDNANVFGDEFSLGLLVRNLVENAIRYTPEHGVVVVSTEQTGEHCVLTVEDSGPGIPNDLQDRVFDRFYRVIGSGAEGSGLGLSIVQETLDAHGGEISLGTSQCLNGLKVTVRLHASASPHARDTS</sequence>
<dbReference type="Pfam" id="PF00512">
    <property type="entry name" value="HisKA"/>
    <property type="match status" value="1"/>
</dbReference>
<dbReference type="InterPro" id="IPR036890">
    <property type="entry name" value="HATPase_C_sf"/>
</dbReference>
<dbReference type="PRINTS" id="PR00344">
    <property type="entry name" value="BCTRLSENSOR"/>
</dbReference>
<dbReference type="OrthoDB" id="9809766at2"/>
<keyword evidence="9" id="KW-0067">ATP-binding</keyword>
<dbReference type="Proteomes" id="UP000306631">
    <property type="component" value="Unassembled WGS sequence"/>
</dbReference>
<dbReference type="Pfam" id="PF08521">
    <property type="entry name" value="2CSK_N"/>
    <property type="match status" value="1"/>
</dbReference>
<evidence type="ECO:0000256" key="5">
    <source>
        <dbReference type="ARBA" id="ARBA00022679"/>
    </source>
</evidence>
<keyword evidence="10 13" id="KW-1133">Transmembrane helix</keyword>
<dbReference type="SUPFAM" id="SSF55874">
    <property type="entry name" value="ATPase domain of HSP90 chaperone/DNA topoisomerase II/histidine kinase"/>
    <property type="match status" value="1"/>
</dbReference>
<dbReference type="InterPro" id="IPR036097">
    <property type="entry name" value="HisK_dim/P_sf"/>
</dbReference>
<evidence type="ECO:0000313" key="16">
    <source>
        <dbReference type="Proteomes" id="UP000306631"/>
    </source>
</evidence>
<dbReference type="GO" id="GO:0000155">
    <property type="term" value="F:phosphorelay sensor kinase activity"/>
    <property type="evidence" value="ECO:0007669"/>
    <property type="project" value="InterPro"/>
</dbReference>
<dbReference type="SUPFAM" id="SSF47384">
    <property type="entry name" value="Homodimeric domain of signal transducing histidine kinase"/>
    <property type="match status" value="1"/>
</dbReference>
<protein>
    <recommendedName>
        <fullName evidence="3">histidine kinase</fullName>
        <ecNumber evidence="3">2.7.13.3</ecNumber>
    </recommendedName>
</protein>
<keyword evidence="5" id="KW-0808">Transferase</keyword>
<evidence type="ECO:0000256" key="11">
    <source>
        <dbReference type="ARBA" id="ARBA00023012"/>
    </source>
</evidence>